<evidence type="ECO:0000313" key="8">
    <source>
        <dbReference type="EMBL" id="KAJ4797586.1"/>
    </source>
</evidence>
<dbReference type="GO" id="GO:0046983">
    <property type="term" value="F:protein dimerization activity"/>
    <property type="evidence" value="ECO:0007669"/>
    <property type="project" value="InterPro"/>
</dbReference>
<dbReference type="SMART" id="SM00432">
    <property type="entry name" value="MADS"/>
    <property type="match status" value="1"/>
</dbReference>
<organism evidence="8 9">
    <name type="scientific">Rhynchospora pubera</name>
    <dbReference type="NCBI Taxonomy" id="906938"/>
    <lineage>
        <taxon>Eukaryota</taxon>
        <taxon>Viridiplantae</taxon>
        <taxon>Streptophyta</taxon>
        <taxon>Embryophyta</taxon>
        <taxon>Tracheophyta</taxon>
        <taxon>Spermatophyta</taxon>
        <taxon>Magnoliopsida</taxon>
        <taxon>Liliopsida</taxon>
        <taxon>Poales</taxon>
        <taxon>Cyperaceae</taxon>
        <taxon>Cyperoideae</taxon>
        <taxon>Rhynchosporeae</taxon>
        <taxon>Rhynchospora</taxon>
    </lineage>
</organism>
<evidence type="ECO:0000256" key="4">
    <source>
        <dbReference type="ARBA" id="ARBA00023163"/>
    </source>
</evidence>
<keyword evidence="4" id="KW-0804">Transcription</keyword>
<feature type="domain" description="MADS-box" evidence="7">
    <location>
        <begin position="2"/>
        <end position="62"/>
    </location>
</feature>
<dbReference type="PRINTS" id="PR00404">
    <property type="entry name" value="MADSDOMAIN"/>
</dbReference>
<dbReference type="InterPro" id="IPR050142">
    <property type="entry name" value="MADS-box/MEF2_TF"/>
</dbReference>
<dbReference type="GO" id="GO:0005634">
    <property type="term" value="C:nucleus"/>
    <property type="evidence" value="ECO:0007669"/>
    <property type="project" value="UniProtKB-SubCell"/>
</dbReference>
<keyword evidence="2" id="KW-0805">Transcription regulation</keyword>
<dbReference type="InterPro" id="IPR036879">
    <property type="entry name" value="TF_MADSbox_sf"/>
</dbReference>
<feature type="region of interest" description="Disordered" evidence="6">
    <location>
        <begin position="144"/>
        <end position="165"/>
    </location>
</feature>
<dbReference type="Proteomes" id="UP001140206">
    <property type="component" value="Chromosome 2"/>
</dbReference>
<dbReference type="FunFam" id="3.40.1810.10:FF:000008">
    <property type="entry name" value="MADS-box transcription factor 1"/>
    <property type="match status" value="1"/>
</dbReference>
<evidence type="ECO:0000259" key="7">
    <source>
        <dbReference type="PROSITE" id="PS50066"/>
    </source>
</evidence>
<comment type="caution">
    <text evidence="8">The sequence shown here is derived from an EMBL/GenBank/DDBJ whole genome shotgun (WGS) entry which is preliminary data.</text>
</comment>
<dbReference type="Pfam" id="PF00319">
    <property type="entry name" value="SRF-TF"/>
    <property type="match status" value="1"/>
</dbReference>
<dbReference type="CDD" id="cd00265">
    <property type="entry name" value="MADS_MEF2_like"/>
    <property type="match status" value="1"/>
</dbReference>
<gene>
    <name evidence="8" type="ORF">LUZ62_048832</name>
</gene>
<reference evidence="8" key="1">
    <citation type="submission" date="2022-08" db="EMBL/GenBank/DDBJ databases">
        <authorList>
            <person name="Marques A."/>
        </authorList>
    </citation>
    <scope>NUCLEOTIDE SEQUENCE</scope>
    <source>
        <strain evidence="8">RhyPub2mFocal</strain>
        <tissue evidence="8">Leaves</tissue>
    </source>
</reference>
<dbReference type="GO" id="GO:0000977">
    <property type="term" value="F:RNA polymerase II transcription regulatory region sequence-specific DNA binding"/>
    <property type="evidence" value="ECO:0007669"/>
    <property type="project" value="InterPro"/>
</dbReference>
<evidence type="ECO:0000256" key="5">
    <source>
        <dbReference type="ARBA" id="ARBA00023242"/>
    </source>
</evidence>
<dbReference type="EMBL" id="JAMFTS010000002">
    <property type="protein sequence ID" value="KAJ4797586.1"/>
    <property type="molecule type" value="Genomic_DNA"/>
</dbReference>
<keyword evidence="5" id="KW-0539">Nucleus</keyword>
<feature type="compositionally biased region" description="Basic and acidic residues" evidence="6">
    <location>
        <begin position="154"/>
        <end position="165"/>
    </location>
</feature>
<dbReference type="Gene3D" id="3.40.1810.10">
    <property type="entry name" value="Transcription factor, MADS-box"/>
    <property type="match status" value="1"/>
</dbReference>
<evidence type="ECO:0000256" key="1">
    <source>
        <dbReference type="ARBA" id="ARBA00004123"/>
    </source>
</evidence>
<dbReference type="GO" id="GO:0045944">
    <property type="term" value="P:positive regulation of transcription by RNA polymerase II"/>
    <property type="evidence" value="ECO:0007669"/>
    <property type="project" value="InterPro"/>
</dbReference>
<keyword evidence="9" id="KW-1185">Reference proteome</keyword>
<evidence type="ECO:0000256" key="3">
    <source>
        <dbReference type="ARBA" id="ARBA00023125"/>
    </source>
</evidence>
<comment type="subcellular location">
    <subcellularLocation>
        <location evidence="1">Nucleus</location>
    </subcellularLocation>
</comment>
<sequence length="165" mass="18753">MSKRGRVQLRRIEDKTSRQVRFSKRRSGLFKKAFELAVLCDAEVALLVFSAAGKLYEYSSSSIEETYSHYKKFMSGGKDAYKDNANIEDTDNIQNNCGDSSNSDILRDIAHWCTSGKINQMDDTELDKLEAVLTEALRRIESRKQKAHVSPTERAIDLNRDLPAN</sequence>
<accession>A0AAV8G1J8</accession>
<dbReference type="AlphaFoldDB" id="A0AAV8G1J8"/>
<dbReference type="GO" id="GO:0050793">
    <property type="term" value="P:regulation of developmental process"/>
    <property type="evidence" value="ECO:0007669"/>
    <property type="project" value="UniProtKB-ARBA"/>
</dbReference>
<evidence type="ECO:0000256" key="6">
    <source>
        <dbReference type="SAM" id="MobiDB-lite"/>
    </source>
</evidence>
<name>A0AAV8G1J8_9POAL</name>
<proteinExistence type="predicted"/>
<dbReference type="InterPro" id="IPR033896">
    <property type="entry name" value="MEF2-like_N"/>
</dbReference>
<evidence type="ECO:0000313" key="9">
    <source>
        <dbReference type="Proteomes" id="UP001140206"/>
    </source>
</evidence>
<keyword evidence="3" id="KW-0238">DNA-binding</keyword>
<evidence type="ECO:0000256" key="2">
    <source>
        <dbReference type="ARBA" id="ARBA00023015"/>
    </source>
</evidence>
<dbReference type="PROSITE" id="PS50066">
    <property type="entry name" value="MADS_BOX_2"/>
    <property type="match status" value="1"/>
</dbReference>
<dbReference type="InterPro" id="IPR002100">
    <property type="entry name" value="TF_MADSbox"/>
</dbReference>
<dbReference type="SUPFAM" id="SSF55455">
    <property type="entry name" value="SRF-like"/>
    <property type="match status" value="1"/>
</dbReference>
<dbReference type="PANTHER" id="PTHR48019">
    <property type="entry name" value="SERUM RESPONSE FACTOR HOMOLOG"/>
    <property type="match status" value="1"/>
</dbReference>
<protein>
    <submittedName>
        <fullName evidence="8">MADS-box transcription factor TaAGL41</fullName>
    </submittedName>
</protein>